<name>A0A3B0XLK4_9ZZZZ</name>
<evidence type="ECO:0000313" key="2">
    <source>
        <dbReference type="EMBL" id="VAW65600.1"/>
    </source>
</evidence>
<feature type="domain" description="HTH cro/C1-type" evidence="1">
    <location>
        <begin position="34"/>
        <end position="89"/>
    </location>
</feature>
<dbReference type="InterPro" id="IPR001387">
    <property type="entry name" value="Cro/C1-type_HTH"/>
</dbReference>
<dbReference type="AlphaFoldDB" id="A0A3B0XLK4"/>
<dbReference type="PROSITE" id="PS50943">
    <property type="entry name" value="HTH_CROC1"/>
    <property type="match status" value="1"/>
</dbReference>
<evidence type="ECO:0000259" key="1">
    <source>
        <dbReference type="PROSITE" id="PS50943"/>
    </source>
</evidence>
<dbReference type="Pfam" id="PF13744">
    <property type="entry name" value="HTH_37"/>
    <property type="match status" value="1"/>
</dbReference>
<dbReference type="EMBL" id="UOFG01000253">
    <property type="protein sequence ID" value="VAW65600.1"/>
    <property type="molecule type" value="Genomic_DNA"/>
</dbReference>
<reference evidence="2" key="1">
    <citation type="submission" date="2018-06" db="EMBL/GenBank/DDBJ databases">
        <authorList>
            <person name="Zhirakovskaya E."/>
        </authorList>
    </citation>
    <scope>NUCLEOTIDE SEQUENCE</scope>
</reference>
<dbReference type="SMART" id="SM00530">
    <property type="entry name" value="HTH_XRE"/>
    <property type="match status" value="1"/>
</dbReference>
<gene>
    <name evidence="2" type="ORF">MNBD_GAMMA11-2870</name>
</gene>
<dbReference type="InterPro" id="IPR010982">
    <property type="entry name" value="Lambda_DNA-bd_dom_sf"/>
</dbReference>
<dbReference type="SUPFAM" id="SSF47413">
    <property type="entry name" value="lambda repressor-like DNA-binding domains"/>
    <property type="match status" value="1"/>
</dbReference>
<proteinExistence type="predicted"/>
<dbReference type="InterPro" id="IPR039554">
    <property type="entry name" value="HigA2-like_HTH"/>
</dbReference>
<dbReference type="GO" id="GO:0003677">
    <property type="term" value="F:DNA binding"/>
    <property type="evidence" value="ECO:0007669"/>
    <property type="project" value="InterPro"/>
</dbReference>
<protein>
    <recommendedName>
        <fullName evidence="1">HTH cro/C1-type domain-containing protein</fullName>
    </recommendedName>
</protein>
<organism evidence="2">
    <name type="scientific">hydrothermal vent metagenome</name>
    <dbReference type="NCBI Taxonomy" id="652676"/>
    <lineage>
        <taxon>unclassified sequences</taxon>
        <taxon>metagenomes</taxon>
        <taxon>ecological metagenomes</taxon>
    </lineage>
</organism>
<dbReference type="Gene3D" id="1.10.260.40">
    <property type="entry name" value="lambda repressor-like DNA-binding domains"/>
    <property type="match status" value="1"/>
</dbReference>
<sequence>MTIHQSPENIFDDLGFTRAEADNLQVRSFLMRNISKWVKENNYTQQQAAEILNVQQSRVSDLMTGKINRFTTDNLFSLMTPIGIELVLNENVIKLSAAKAPTAEKPARLKRHVARKRVDVKRVANKA</sequence>
<accession>A0A3B0XLK4</accession>